<feature type="domain" description="VWFA" evidence="1">
    <location>
        <begin position="17"/>
        <end position="198"/>
    </location>
</feature>
<dbReference type="SMART" id="SM00327">
    <property type="entry name" value="VWA"/>
    <property type="match status" value="1"/>
</dbReference>
<dbReference type="PIRSF" id="PIRSF020634">
    <property type="entry name" value="TerY_vWA"/>
    <property type="match status" value="1"/>
</dbReference>
<dbReference type="InterPro" id="IPR002035">
    <property type="entry name" value="VWF_A"/>
</dbReference>
<reference evidence="2 3" key="1">
    <citation type="submission" date="2020-10" db="EMBL/GenBank/DDBJ databases">
        <authorList>
            <person name="Castelo-Branco R."/>
            <person name="Eusebio N."/>
            <person name="Adriana R."/>
            <person name="Vieira A."/>
            <person name="Brugerolle De Fraissinette N."/>
            <person name="Rezende De Castro R."/>
            <person name="Schneider M.P."/>
            <person name="Vasconcelos V."/>
            <person name="Leao P.N."/>
        </authorList>
    </citation>
    <scope>NUCLEOTIDE SEQUENCE [LARGE SCALE GENOMIC DNA]</scope>
    <source>
        <strain evidence="2 3">LEGE 03274</strain>
    </source>
</reference>
<dbReference type="Pfam" id="PF00092">
    <property type="entry name" value="VWA"/>
    <property type="match status" value="1"/>
</dbReference>
<evidence type="ECO:0000313" key="2">
    <source>
        <dbReference type="EMBL" id="MBE9222621.1"/>
    </source>
</evidence>
<dbReference type="InterPro" id="IPR011392">
    <property type="entry name" value="Tellurite-R_TerY"/>
</dbReference>
<dbReference type="EMBL" id="JADEWC010000014">
    <property type="protein sequence ID" value="MBE9222621.1"/>
    <property type="molecule type" value="Genomic_DNA"/>
</dbReference>
<name>A0ABR9V677_9CHRO</name>
<accession>A0ABR9V677</accession>
<dbReference type="SUPFAM" id="SSF53300">
    <property type="entry name" value="vWA-like"/>
    <property type="match status" value="1"/>
</dbReference>
<dbReference type="Proteomes" id="UP000654604">
    <property type="component" value="Unassembled WGS sequence"/>
</dbReference>
<dbReference type="RefSeq" id="WP_193800774.1">
    <property type="nucleotide sequence ID" value="NZ_JADEWC010000014.1"/>
</dbReference>
<gene>
    <name evidence="2" type="ORF">IQ215_07910</name>
</gene>
<evidence type="ECO:0000259" key="1">
    <source>
        <dbReference type="PROSITE" id="PS50234"/>
    </source>
</evidence>
<evidence type="ECO:0000313" key="3">
    <source>
        <dbReference type="Proteomes" id="UP000654604"/>
    </source>
</evidence>
<dbReference type="InterPro" id="IPR036465">
    <property type="entry name" value="vWFA_dom_sf"/>
</dbReference>
<proteinExistence type="predicted"/>
<sequence length="219" mass="23863">MPVGLPEFADNTENRCPVILLLDTSASMSGEPIRQLNMGISDFKGNLLEDTQATLSVELSIITFGQIVNVIQNFTSVDEFTPPTLQTSGTTPMGEAINSALDLLEERKMIYKDNGIPYYRPWIFLITDGAPTDDWQMAAQRLHQKDAEGGCLFFAVGVEGADMNTLTQIAPPNRPPALLSGLNFRELFVWLSSSMKRVSGGKVGEAIALPPVGWAQIST</sequence>
<dbReference type="PROSITE" id="PS50234">
    <property type="entry name" value="VWFA"/>
    <property type="match status" value="1"/>
</dbReference>
<keyword evidence="3" id="KW-1185">Reference proteome</keyword>
<dbReference type="Gene3D" id="3.40.50.410">
    <property type="entry name" value="von Willebrand factor, type A domain"/>
    <property type="match status" value="1"/>
</dbReference>
<comment type="caution">
    <text evidence="2">The sequence shown here is derived from an EMBL/GenBank/DDBJ whole genome shotgun (WGS) entry which is preliminary data.</text>
</comment>
<protein>
    <submittedName>
        <fullName evidence="2">VWA domain-containing protein</fullName>
    </submittedName>
</protein>
<organism evidence="2 3">
    <name type="scientific">Cyanobacterium stanieri LEGE 03274</name>
    <dbReference type="NCBI Taxonomy" id="1828756"/>
    <lineage>
        <taxon>Bacteria</taxon>
        <taxon>Bacillati</taxon>
        <taxon>Cyanobacteriota</taxon>
        <taxon>Cyanophyceae</taxon>
        <taxon>Oscillatoriophycideae</taxon>
        <taxon>Chroococcales</taxon>
        <taxon>Geminocystaceae</taxon>
        <taxon>Cyanobacterium</taxon>
    </lineage>
</organism>